<dbReference type="EMBL" id="CP001337">
    <property type="protein sequence ID" value="ACL26050.1"/>
    <property type="molecule type" value="Genomic_DNA"/>
</dbReference>
<name>B8G7L5_CHLAD</name>
<reference evidence="2" key="1">
    <citation type="submission" date="2008-12" db="EMBL/GenBank/DDBJ databases">
        <title>Complete sequence of Chloroflexus aggregans DSM 9485.</title>
        <authorList>
            <consortium name="US DOE Joint Genome Institute"/>
            <person name="Lucas S."/>
            <person name="Copeland A."/>
            <person name="Lapidus A."/>
            <person name="Glavina del Rio T."/>
            <person name="Dalin E."/>
            <person name="Tice H."/>
            <person name="Pitluck S."/>
            <person name="Foster B."/>
            <person name="Larimer F."/>
            <person name="Land M."/>
            <person name="Hauser L."/>
            <person name="Kyrpides N."/>
            <person name="Mikhailova N."/>
            <person name="Bryant D."/>
            <person name="Richardson P."/>
        </authorList>
    </citation>
    <scope>NUCLEOTIDE SEQUENCE</scope>
    <source>
        <strain evidence="2">DSM 9485</strain>
    </source>
</reference>
<proteinExistence type="predicted"/>
<keyword evidence="3" id="KW-1185">Reference proteome</keyword>
<dbReference type="RefSeq" id="WP_015941897.1">
    <property type="nucleotide sequence ID" value="NC_011831.1"/>
</dbReference>
<dbReference type="Proteomes" id="UP000002508">
    <property type="component" value="Chromosome"/>
</dbReference>
<dbReference type="HOGENOM" id="CLU_2022588_0_0_0"/>
<keyword evidence="1" id="KW-0812">Transmembrane</keyword>
<evidence type="ECO:0000313" key="3">
    <source>
        <dbReference type="Proteomes" id="UP000002508"/>
    </source>
</evidence>
<dbReference type="KEGG" id="cag:Cagg_3192"/>
<keyword evidence="1" id="KW-1133">Transmembrane helix</keyword>
<feature type="transmembrane region" description="Helical" evidence="1">
    <location>
        <begin position="39"/>
        <end position="62"/>
    </location>
</feature>
<sequence>MFPFAELFLSPLGVGIIILMLLIEWQAMVQIKWQPLFRALGDVVVASAVSSVVIVLLSRLLLTLENPLFVIVAAFAVAVIVEGFVLMLIRKRKASASYMAALIANAVSFIFLLIFYLSFLAM</sequence>
<organism evidence="2 3">
    <name type="scientific">Chloroflexus aggregans (strain MD-66 / DSM 9485)</name>
    <dbReference type="NCBI Taxonomy" id="326427"/>
    <lineage>
        <taxon>Bacteria</taxon>
        <taxon>Bacillati</taxon>
        <taxon>Chloroflexota</taxon>
        <taxon>Chloroflexia</taxon>
        <taxon>Chloroflexales</taxon>
        <taxon>Chloroflexineae</taxon>
        <taxon>Chloroflexaceae</taxon>
        <taxon>Chloroflexus</taxon>
    </lineage>
</organism>
<accession>B8G7L5</accession>
<feature type="transmembrane region" description="Helical" evidence="1">
    <location>
        <begin position="96"/>
        <end position="119"/>
    </location>
</feature>
<protein>
    <submittedName>
        <fullName evidence="2">Uncharacterized protein</fullName>
    </submittedName>
</protein>
<keyword evidence="1" id="KW-0472">Membrane</keyword>
<gene>
    <name evidence="2" type="ordered locus">Cagg_3192</name>
</gene>
<evidence type="ECO:0000256" key="1">
    <source>
        <dbReference type="SAM" id="Phobius"/>
    </source>
</evidence>
<dbReference type="STRING" id="326427.Cagg_3192"/>
<feature type="transmembrane region" description="Helical" evidence="1">
    <location>
        <begin position="68"/>
        <end position="89"/>
    </location>
</feature>
<feature type="transmembrane region" description="Helical" evidence="1">
    <location>
        <begin position="6"/>
        <end position="27"/>
    </location>
</feature>
<evidence type="ECO:0000313" key="2">
    <source>
        <dbReference type="EMBL" id="ACL26050.1"/>
    </source>
</evidence>
<dbReference type="AlphaFoldDB" id="B8G7L5"/>